<dbReference type="InterPro" id="IPR010140">
    <property type="entry name" value="Histidinol_P_phosphatase_HisJ"/>
</dbReference>
<dbReference type="NCBIfam" id="TIGR01856">
    <property type="entry name" value="hisJ_fam"/>
    <property type="match status" value="1"/>
</dbReference>
<dbReference type="PANTHER" id="PTHR21039:SF0">
    <property type="entry name" value="HISTIDINOL-PHOSPHATASE"/>
    <property type="match status" value="1"/>
</dbReference>
<protein>
    <recommendedName>
        <fullName evidence="3 8">Histidinol-phosphatase</fullName>
        <shortName evidence="8">HolPase</shortName>
        <ecNumber evidence="3 8">3.1.3.15</ecNumber>
    </recommendedName>
</protein>
<gene>
    <name evidence="10" type="ORF">ANHYDRO_00409</name>
</gene>
<keyword evidence="4 8" id="KW-0028">Amino-acid biosynthesis</keyword>
<accession>B6W763</accession>
<feature type="domain" description="Polymerase/histidinol phosphatase N-terminal" evidence="9">
    <location>
        <begin position="2"/>
        <end position="83"/>
    </location>
</feature>
<evidence type="ECO:0000256" key="6">
    <source>
        <dbReference type="ARBA" id="ARBA00023102"/>
    </source>
</evidence>
<dbReference type="GO" id="GO:0005737">
    <property type="term" value="C:cytoplasm"/>
    <property type="evidence" value="ECO:0007669"/>
    <property type="project" value="TreeGrafter"/>
</dbReference>
<proteinExistence type="inferred from homology"/>
<reference evidence="10 11" key="1">
    <citation type="submission" date="2008-09" db="EMBL/GenBank/DDBJ databases">
        <authorList>
            <person name="Fulton L."/>
            <person name="Clifton S."/>
            <person name="Fulton B."/>
            <person name="Xu J."/>
            <person name="Minx P."/>
            <person name="Pepin K.H."/>
            <person name="Johnson M."/>
            <person name="Thiruvilangam P."/>
            <person name="Bhonagiri V."/>
            <person name="Nash W.E."/>
            <person name="Mardis E.R."/>
            <person name="Wilson R.K."/>
        </authorList>
    </citation>
    <scope>NUCLEOTIDE SEQUENCE [LARGE SCALE GENOMIC DNA]</scope>
    <source>
        <strain evidence="10 11">DSM 7454</strain>
    </source>
</reference>
<evidence type="ECO:0000256" key="2">
    <source>
        <dbReference type="ARBA" id="ARBA00009152"/>
    </source>
</evidence>
<comment type="pathway">
    <text evidence="1 8">Amino-acid biosynthesis; L-histidine biosynthesis; L-histidine from 5-phospho-alpha-D-ribose 1-diphosphate: step 8/9.</text>
</comment>
<comment type="similarity">
    <text evidence="2 8">Belongs to the PHP hydrolase family. HisK subfamily.</text>
</comment>
<evidence type="ECO:0000256" key="1">
    <source>
        <dbReference type="ARBA" id="ARBA00004970"/>
    </source>
</evidence>
<name>B6W763_9FIRM</name>
<organism evidence="10 11">
    <name type="scientific">Anaerococcus hydrogenalis DSM 7454</name>
    <dbReference type="NCBI Taxonomy" id="561177"/>
    <lineage>
        <taxon>Bacteria</taxon>
        <taxon>Bacillati</taxon>
        <taxon>Bacillota</taxon>
        <taxon>Tissierellia</taxon>
        <taxon>Tissierellales</taxon>
        <taxon>Peptoniphilaceae</taxon>
        <taxon>Anaerococcus</taxon>
    </lineage>
</organism>
<dbReference type="Gene3D" id="3.20.20.140">
    <property type="entry name" value="Metal-dependent hydrolases"/>
    <property type="match status" value="1"/>
</dbReference>
<evidence type="ECO:0000256" key="5">
    <source>
        <dbReference type="ARBA" id="ARBA00022801"/>
    </source>
</evidence>
<dbReference type="InterPro" id="IPR016195">
    <property type="entry name" value="Pol/histidinol_Pase-like"/>
</dbReference>
<evidence type="ECO:0000259" key="9">
    <source>
        <dbReference type="SMART" id="SM00481"/>
    </source>
</evidence>
<dbReference type="AlphaFoldDB" id="B6W763"/>
<keyword evidence="6 8" id="KW-0368">Histidine biosynthesis</keyword>
<dbReference type="UniPathway" id="UPA00031">
    <property type="reaction ID" value="UER00013"/>
</dbReference>
<dbReference type="InterPro" id="IPR003141">
    <property type="entry name" value="Pol/His_phosphatase_N"/>
</dbReference>
<dbReference type="GO" id="GO:0000105">
    <property type="term" value="P:L-histidine biosynthetic process"/>
    <property type="evidence" value="ECO:0007669"/>
    <property type="project" value="UniProtKB-UniRule"/>
</dbReference>
<comment type="catalytic activity">
    <reaction evidence="7 8">
        <text>L-histidinol phosphate + H2O = L-histidinol + phosphate</text>
        <dbReference type="Rhea" id="RHEA:14465"/>
        <dbReference type="ChEBI" id="CHEBI:15377"/>
        <dbReference type="ChEBI" id="CHEBI:43474"/>
        <dbReference type="ChEBI" id="CHEBI:57699"/>
        <dbReference type="ChEBI" id="CHEBI:57980"/>
        <dbReference type="EC" id="3.1.3.15"/>
    </reaction>
</comment>
<evidence type="ECO:0000256" key="7">
    <source>
        <dbReference type="ARBA" id="ARBA00049158"/>
    </source>
</evidence>
<dbReference type="SUPFAM" id="SSF89550">
    <property type="entry name" value="PHP domain-like"/>
    <property type="match status" value="1"/>
</dbReference>
<evidence type="ECO:0000313" key="11">
    <source>
        <dbReference type="Proteomes" id="UP000005451"/>
    </source>
</evidence>
<sequence>MQDLHLHSSFSFDSSADPEENVKQAIKNDIKIMAFTDHDETFCKHDQTLNFDVKKYFSTIDTLREKYKDQIKILKGIEIGLGPDNADKINDFIDKNDFDFVIGSIHAMDFQDIWQNRKNIEKDPKYHFRKYYQCMLDSVKKCNKFNILGHIDFIDRFIKDKNVIPEFSFYSDLIDEILKEIIKTNRGIEYNTAGFRNNLPHANPKDEILKRYKELGGTTITIGSDSHFNDTVSYKIYDGIDHLKELGFDHLSYFENKRKNYRNLKGSFRAFIHTFFYTQTHLPCGLQYCSLLFLS</sequence>
<dbReference type="InterPro" id="IPR004013">
    <property type="entry name" value="PHP_dom"/>
</dbReference>
<comment type="caution">
    <text evidence="10">The sequence shown here is derived from an EMBL/GenBank/DDBJ whole genome shotgun (WGS) entry which is preliminary data.</text>
</comment>
<keyword evidence="5 8" id="KW-0378">Hydrolase</keyword>
<evidence type="ECO:0000256" key="8">
    <source>
        <dbReference type="RuleBase" id="RU366003"/>
    </source>
</evidence>
<evidence type="ECO:0000256" key="4">
    <source>
        <dbReference type="ARBA" id="ARBA00022605"/>
    </source>
</evidence>
<reference evidence="10 11" key="2">
    <citation type="submission" date="2008-10" db="EMBL/GenBank/DDBJ databases">
        <title>Draft genome sequence of Anaerococcus hydrogenalis (DSM 7454).</title>
        <authorList>
            <person name="Sudarsanam P."/>
            <person name="Ley R."/>
            <person name="Guruge J."/>
            <person name="Turnbaugh P.J."/>
            <person name="Mahowald M."/>
            <person name="Liep D."/>
            <person name="Gordon J."/>
        </authorList>
    </citation>
    <scope>NUCLEOTIDE SEQUENCE [LARGE SCALE GENOMIC DNA]</scope>
    <source>
        <strain evidence="10 11">DSM 7454</strain>
    </source>
</reference>
<dbReference type="EC" id="3.1.3.15" evidence="3 8"/>
<dbReference type="STRING" id="561177.ANHYDRO_00409"/>
<dbReference type="Proteomes" id="UP000005451">
    <property type="component" value="Unassembled WGS sequence"/>
</dbReference>
<dbReference type="PANTHER" id="PTHR21039">
    <property type="entry name" value="HISTIDINOL PHOSPHATASE-RELATED"/>
    <property type="match status" value="1"/>
</dbReference>
<dbReference type="SMART" id="SM00481">
    <property type="entry name" value="POLIIIAc"/>
    <property type="match status" value="1"/>
</dbReference>
<evidence type="ECO:0000313" key="10">
    <source>
        <dbReference type="EMBL" id="EEB36737.1"/>
    </source>
</evidence>
<dbReference type="Pfam" id="PF02811">
    <property type="entry name" value="PHP"/>
    <property type="match status" value="1"/>
</dbReference>
<dbReference type="EMBL" id="ABXA01000011">
    <property type="protein sequence ID" value="EEB36737.1"/>
    <property type="molecule type" value="Genomic_DNA"/>
</dbReference>
<dbReference type="GO" id="GO:0004401">
    <property type="term" value="F:histidinol-phosphatase activity"/>
    <property type="evidence" value="ECO:0007669"/>
    <property type="project" value="UniProtKB-UniRule"/>
</dbReference>
<dbReference type="eggNOG" id="COG1387">
    <property type="taxonomic scope" value="Bacteria"/>
</dbReference>
<evidence type="ECO:0000256" key="3">
    <source>
        <dbReference type="ARBA" id="ARBA00013085"/>
    </source>
</evidence>
<dbReference type="RefSeq" id="WP_004812853.1">
    <property type="nucleotide sequence ID" value="NZ_ABXA01000011.1"/>
</dbReference>